<proteinExistence type="predicted"/>
<evidence type="ECO:0000313" key="3">
    <source>
        <dbReference type="Proteomes" id="UP001190700"/>
    </source>
</evidence>
<feature type="domain" description="DM2" evidence="1">
    <location>
        <begin position="206"/>
        <end position="366"/>
    </location>
</feature>
<organism evidence="2 3">
    <name type="scientific">Cymbomonas tetramitiformis</name>
    <dbReference type="NCBI Taxonomy" id="36881"/>
    <lineage>
        <taxon>Eukaryota</taxon>
        <taxon>Viridiplantae</taxon>
        <taxon>Chlorophyta</taxon>
        <taxon>Pyramimonadophyceae</taxon>
        <taxon>Pyramimonadales</taxon>
        <taxon>Pyramimonadaceae</taxon>
        <taxon>Cymbomonas</taxon>
    </lineage>
</organism>
<dbReference type="Pfam" id="PF26055">
    <property type="entry name" value="Mtase_EDM2"/>
    <property type="match status" value="1"/>
</dbReference>
<dbReference type="EMBL" id="LGRX02002038">
    <property type="protein sequence ID" value="KAK3284967.1"/>
    <property type="molecule type" value="Genomic_DNA"/>
</dbReference>
<comment type="caution">
    <text evidence="2">The sequence shown here is derived from an EMBL/GenBank/DDBJ whole genome shotgun (WGS) entry which is preliminary data.</text>
</comment>
<protein>
    <recommendedName>
        <fullName evidence="1">DM2 domain-containing protein</fullName>
    </recommendedName>
</protein>
<dbReference type="Proteomes" id="UP001190700">
    <property type="component" value="Unassembled WGS sequence"/>
</dbReference>
<dbReference type="InterPro" id="IPR058939">
    <property type="entry name" value="Mtase_EDM2"/>
</dbReference>
<reference evidence="2 3" key="1">
    <citation type="journal article" date="2015" name="Genome Biol. Evol.">
        <title>Comparative Genomics of a Bacterivorous Green Alga Reveals Evolutionary Causalities and Consequences of Phago-Mixotrophic Mode of Nutrition.</title>
        <authorList>
            <person name="Burns J.A."/>
            <person name="Paasch A."/>
            <person name="Narechania A."/>
            <person name="Kim E."/>
        </authorList>
    </citation>
    <scope>NUCLEOTIDE SEQUENCE [LARGE SCALE GENOMIC DNA]</scope>
    <source>
        <strain evidence="2 3">PLY_AMNH</strain>
    </source>
</reference>
<name>A0AAE0GVJ4_9CHLO</name>
<accession>A0AAE0GVJ4</accession>
<dbReference type="PANTHER" id="PTHR46235:SF3">
    <property type="entry name" value="PHD FINGER-CONTAINING PROTEIN DDB_G0268158"/>
    <property type="match status" value="1"/>
</dbReference>
<keyword evidence="3" id="KW-1185">Reference proteome</keyword>
<evidence type="ECO:0000259" key="1">
    <source>
        <dbReference type="Pfam" id="PF26055"/>
    </source>
</evidence>
<evidence type="ECO:0000313" key="2">
    <source>
        <dbReference type="EMBL" id="KAK3284967.1"/>
    </source>
</evidence>
<dbReference type="AlphaFoldDB" id="A0AAE0GVJ4"/>
<dbReference type="PANTHER" id="PTHR46235">
    <property type="entry name" value="PHD FINGER-CONTAINING PROTEIN DDB_G0268158"/>
    <property type="match status" value="1"/>
</dbReference>
<gene>
    <name evidence="2" type="ORF">CYMTET_7408</name>
</gene>
<sequence>MSPCGWGVSHVSAECRCLEGHVPLRLECDWSSAEDSTVMSPCGWNVIGHCFTHAGKPVSSMGTQLALILAAEKEIEDEEVEEDEDQFGTQLDQVEYDTSLARVQRVNVHAEQFCVQENVLSRLHVPYPYNSNLQLKISLDRVREVEETIARSAQDPNLLTVAFRKEVDRYDTSPVIYGQKYTTFGRHFTTLEKLEMVTNQLLRRIRPGDCIVDFSCGSNEFIDMMENKIDQGPYAGSVSYAGYDILPPVIHRHFQLSSWFDVRGQGQHGTNVVLGLNPPFGVKNSLAIQFIEHGIQQFLPVLIVLIVPPDTQLPTTDRNQGRYKWINPRTGRKENCEEYEIVWEDTNVLDGTSFYLPGSVGEQKRHNKYGRSYENADE</sequence>